<dbReference type="KEGG" id="mpi:Mpet_0631"/>
<accession>E1RI20</accession>
<evidence type="ECO:0000313" key="2">
    <source>
        <dbReference type="Proteomes" id="UP000006565"/>
    </source>
</evidence>
<proteinExistence type="predicted"/>
<evidence type="ECO:0000313" key="1">
    <source>
        <dbReference type="EMBL" id="ADN35405.1"/>
    </source>
</evidence>
<dbReference type="RefSeq" id="WP_013328583.1">
    <property type="nucleotide sequence ID" value="NC_014507.1"/>
</dbReference>
<dbReference type="Proteomes" id="UP000006565">
    <property type="component" value="Chromosome"/>
</dbReference>
<dbReference type="SUPFAM" id="SSF52218">
    <property type="entry name" value="Flavoproteins"/>
    <property type="match status" value="1"/>
</dbReference>
<dbReference type="GO" id="GO:0010181">
    <property type="term" value="F:FMN binding"/>
    <property type="evidence" value="ECO:0007669"/>
    <property type="project" value="InterPro"/>
</dbReference>
<reference evidence="1 2" key="1">
    <citation type="journal article" date="2010" name="Stand. Genomic Sci.">
        <title>Complete genome sequence of Methanoplanus petrolearius type strain (SEBR 4847).</title>
        <authorList>
            <person name="Brambilla E."/>
            <person name="Djao O.D."/>
            <person name="Daligault H."/>
            <person name="Lapidus A."/>
            <person name="Lucas S."/>
            <person name="Hammon N."/>
            <person name="Nolan M."/>
            <person name="Tice H."/>
            <person name="Cheng J.F."/>
            <person name="Han C."/>
            <person name="Tapia R."/>
            <person name="Goodwin L."/>
            <person name="Pitluck S."/>
            <person name="Liolios K."/>
            <person name="Ivanova N."/>
            <person name="Mavromatis K."/>
            <person name="Mikhailova N."/>
            <person name="Pati A."/>
            <person name="Chen A."/>
            <person name="Palaniappan K."/>
            <person name="Land M."/>
            <person name="Hauser L."/>
            <person name="Chang Y.J."/>
            <person name="Jeffries C.D."/>
            <person name="Rohde M."/>
            <person name="Spring S."/>
            <person name="Sikorski J."/>
            <person name="Goker M."/>
            <person name="Woyke T."/>
            <person name="Bristow J."/>
            <person name="Eisen J.A."/>
            <person name="Markowitz V."/>
            <person name="Hugenholtz P."/>
            <person name="Kyrpides N.C."/>
            <person name="Klenk H.P."/>
        </authorList>
    </citation>
    <scope>NUCLEOTIDE SEQUENCE [LARGE SCALE GENOMIC DNA]</scope>
    <source>
        <strain evidence="2">DSM 11571 / OCM 486 / SEBR 4847</strain>
    </source>
</reference>
<dbReference type="PROSITE" id="PS00201">
    <property type="entry name" value="FLAVODOXIN"/>
    <property type="match status" value="1"/>
</dbReference>
<name>E1RI20_METP4</name>
<dbReference type="HOGENOM" id="CLU_068890_1_2_2"/>
<dbReference type="AlphaFoldDB" id="E1RI20"/>
<dbReference type="Gene3D" id="3.40.50.360">
    <property type="match status" value="1"/>
</dbReference>
<protein>
    <recommendedName>
        <fullName evidence="3">Flavodoxin-like domain-containing protein</fullName>
    </recommendedName>
</protein>
<gene>
    <name evidence="1" type="ordered locus">Mpet_0631</name>
</gene>
<dbReference type="InterPro" id="IPR029039">
    <property type="entry name" value="Flavoprotein-like_sf"/>
</dbReference>
<sequence length="161" mass="18224">MNIKILYNSYKGNTEFIAKCIGNKLGIAPSNISLKDIIPVKEFVSLINENSLEKRKERLILNNELQIENDTEMLFIGTPVWAHVPSPEVQGLLLNYLPNNVPIAVFYCHGGKPEGIIEEIEKMAPDNPIISSCDFRSPLMYYKNDSAKRAEKWAEETISLL</sequence>
<dbReference type="STRING" id="679926.Mpet_0631"/>
<dbReference type="GO" id="GO:0009055">
    <property type="term" value="F:electron transfer activity"/>
    <property type="evidence" value="ECO:0007669"/>
    <property type="project" value="InterPro"/>
</dbReference>
<dbReference type="eggNOG" id="arCOG00519">
    <property type="taxonomic scope" value="Archaea"/>
</dbReference>
<dbReference type="GeneID" id="9743080"/>
<dbReference type="EMBL" id="CP002117">
    <property type="protein sequence ID" value="ADN35405.1"/>
    <property type="molecule type" value="Genomic_DNA"/>
</dbReference>
<evidence type="ECO:0008006" key="3">
    <source>
        <dbReference type="Google" id="ProtNLM"/>
    </source>
</evidence>
<dbReference type="InterPro" id="IPR001226">
    <property type="entry name" value="Flavodoxin_CS"/>
</dbReference>
<organism evidence="1 2">
    <name type="scientific">Methanolacinia petrolearia (strain DSM 11571 / OCM 486 / SEBR 4847)</name>
    <name type="common">Methanoplanus petrolearius</name>
    <dbReference type="NCBI Taxonomy" id="679926"/>
    <lineage>
        <taxon>Archaea</taxon>
        <taxon>Methanobacteriati</taxon>
        <taxon>Methanobacteriota</taxon>
        <taxon>Stenosarchaea group</taxon>
        <taxon>Methanomicrobia</taxon>
        <taxon>Methanomicrobiales</taxon>
        <taxon>Methanomicrobiaceae</taxon>
        <taxon>Methanolacinia</taxon>
    </lineage>
</organism>
<keyword evidence="2" id="KW-1185">Reference proteome</keyword>